<proteinExistence type="predicted"/>
<dbReference type="Pfam" id="PF14602">
    <property type="entry name" value="Hexapep_2"/>
    <property type="match status" value="1"/>
</dbReference>
<protein>
    <submittedName>
        <fullName evidence="4">Acetyltransferase-like isoleucine patch superfamily enzyme</fullName>
    </submittedName>
</protein>
<evidence type="ECO:0000313" key="4">
    <source>
        <dbReference type="EMBL" id="NRT20166.1"/>
    </source>
</evidence>
<dbReference type="InterPro" id="IPR051159">
    <property type="entry name" value="Hexapeptide_acetyltransf"/>
</dbReference>
<dbReference type="EMBL" id="JABSNP010000014">
    <property type="protein sequence ID" value="NRT20166.1"/>
    <property type="molecule type" value="Genomic_DNA"/>
</dbReference>
<sequence>MNILYRIYFKFEKIINKRRMKGVHDKLLFCGTNVIIDGTCHIIMPQRMEIGDNTSISSYTTIYATYGVKIGKNCLISSNCGISSYNHIINSSNRHRDVAEDIKYSKPVVIGDNVWIGMNACILPGVKIGDDSIIGSGSVVTKNVPPREIWAGNPARCIKSI</sequence>
<keyword evidence="1" id="KW-0808">Transferase</keyword>
<dbReference type="InterPro" id="IPR018357">
    <property type="entry name" value="Hexapep_transf_CS"/>
</dbReference>
<comment type="caution">
    <text evidence="4">The sequence shown here is derived from an EMBL/GenBank/DDBJ whole genome shotgun (WGS) entry which is preliminary data.</text>
</comment>
<evidence type="ECO:0000256" key="1">
    <source>
        <dbReference type="ARBA" id="ARBA00022679"/>
    </source>
</evidence>
<name>A0ABX2FUI9_9BACT</name>
<accession>A0ABX2FUI9</accession>
<keyword evidence="3" id="KW-0012">Acyltransferase</keyword>
<keyword evidence="5" id="KW-1185">Reference proteome</keyword>
<dbReference type="InterPro" id="IPR001451">
    <property type="entry name" value="Hexapep"/>
</dbReference>
<dbReference type="PANTHER" id="PTHR23416">
    <property type="entry name" value="SIALIC ACID SYNTHASE-RELATED"/>
    <property type="match status" value="1"/>
</dbReference>
<gene>
    <name evidence="4" type="ORF">HNP98_003005</name>
</gene>
<dbReference type="Pfam" id="PF00132">
    <property type="entry name" value="Hexapep"/>
    <property type="match status" value="1"/>
</dbReference>
<dbReference type="Proteomes" id="UP000779507">
    <property type="component" value="Unassembled WGS sequence"/>
</dbReference>
<evidence type="ECO:0000313" key="5">
    <source>
        <dbReference type="Proteomes" id="UP000779507"/>
    </source>
</evidence>
<dbReference type="SUPFAM" id="SSF51161">
    <property type="entry name" value="Trimeric LpxA-like enzymes"/>
    <property type="match status" value="1"/>
</dbReference>
<evidence type="ECO:0000256" key="3">
    <source>
        <dbReference type="ARBA" id="ARBA00023315"/>
    </source>
</evidence>
<organism evidence="4 5">
    <name type="scientific">Hymenobacter caeli</name>
    <dbReference type="NCBI Taxonomy" id="2735894"/>
    <lineage>
        <taxon>Bacteria</taxon>
        <taxon>Pseudomonadati</taxon>
        <taxon>Bacteroidota</taxon>
        <taxon>Cytophagia</taxon>
        <taxon>Cytophagales</taxon>
        <taxon>Hymenobacteraceae</taxon>
        <taxon>Hymenobacter</taxon>
    </lineage>
</organism>
<dbReference type="PROSITE" id="PS00101">
    <property type="entry name" value="HEXAPEP_TRANSFERASES"/>
    <property type="match status" value="1"/>
</dbReference>
<keyword evidence="2" id="KW-0677">Repeat</keyword>
<dbReference type="CDD" id="cd04647">
    <property type="entry name" value="LbH_MAT_like"/>
    <property type="match status" value="1"/>
</dbReference>
<dbReference type="Gene3D" id="2.160.10.10">
    <property type="entry name" value="Hexapeptide repeat proteins"/>
    <property type="match status" value="1"/>
</dbReference>
<evidence type="ECO:0000256" key="2">
    <source>
        <dbReference type="ARBA" id="ARBA00022737"/>
    </source>
</evidence>
<reference evidence="4 5" key="1">
    <citation type="submission" date="2020-05" db="EMBL/GenBank/DDBJ databases">
        <title>Genomic Encyclopedia of Type Strains, Phase IV (KMG-V): Genome sequencing to study the core and pangenomes of soil and plant-associated prokaryotes.</title>
        <authorList>
            <person name="Whitman W."/>
        </authorList>
    </citation>
    <scope>NUCLEOTIDE SEQUENCE [LARGE SCALE GENOMIC DNA]</scope>
    <source>
        <strain evidence="4 5">9A</strain>
    </source>
</reference>
<dbReference type="InterPro" id="IPR011004">
    <property type="entry name" value="Trimer_LpxA-like_sf"/>
</dbReference>